<dbReference type="InterPro" id="IPR036390">
    <property type="entry name" value="WH_DNA-bd_sf"/>
</dbReference>
<gene>
    <name evidence="2" type="ORF">RY831_30460</name>
</gene>
<dbReference type="EMBL" id="JAWIIV010000055">
    <property type="protein sequence ID" value="MEC4723466.1"/>
    <property type="molecule type" value="Genomic_DNA"/>
</dbReference>
<name>A0ABU6JIJ0_9BURK</name>
<dbReference type="InterPro" id="IPR003812">
    <property type="entry name" value="Fido"/>
</dbReference>
<dbReference type="Pfam" id="PF13776">
    <property type="entry name" value="DUF4172"/>
    <property type="match status" value="1"/>
</dbReference>
<feature type="domain" description="Fido" evidence="1">
    <location>
        <begin position="118"/>
        <end position="274"/>
    </location>
</feature>
<dbReference type="SUPFAM" id="SSF140931">
    <property type="entry name" value="Fic-like"/>
    <property type="match status" value="1"/>
</dbReference>
<reference evidence="2 3" key="1">
    <citation type="submission" date="2023-10" db="EMBL/GenBank/DDBJ databases">
        <title>Noviherbaspirillum sp. CPCC 100848 genome assembly.</title>
        <authorList>
            <person name="Li X.Y."/>
            <person name="Fang X.M."/>
        </authorList>
    </citation>
    <scope>NUCLEOTIDE SEQUENCE [LARGE SCALE GENOMIC DNA]</scope>
    <source>
        <strain evidence="2 3">CPCC 100848</strain>
    </source>
</reference>
<dbReference type="Proteomes" id="UP001352263">
    <property type="component" value="Unassembled WGS sequence"/>
</dbReference>
<dbReference type="InterPro" id="IPR040198">
    <property type="entry name" value="Fido_containing"/>
</dbReference>
<protein>
    <submittedName>
        <fullName evidence="2">Fic family protein</fullName>
    </submittedName>
</protein>
<dbReference type="PANTHER" id="PTHR13504:SF33">
    <property type="entry name" value="FIC FAMILY PROTEIN"/>
    <property type="match status" value="1"/>
</dbReference>
<organism evidence="2 3">
    <name type="scientific">Noviherbaspirillum album</name>
    <dbReference type="NCBI Taxonomy" id="3080276"/>
    <lineage>
        <taxon>Bacteria</taxon>
        <taxon>Pseudomonadati</taxon>
        <taxon>Pseudomonadota</taxon>
        <taxon>Betaproteobacteria</taxon>
        <taxon>Burkholderiales</taxon>
        <taxon>Oxalobacteraceae</taxon>
        <taxon>Noviherbaspirillum</taxon>
    </lineage>
</organism>
<comment type="caution">
    <text evidence="2">The sequence shown here is derived from an EMBL/GenBank/DDBJ whole genome shotgun (WGS) entry which is preliminary data.</text>
</comment>
<dbReference type="InterPro" id="IPR036597">
    <property type="entry name" value="Fido-like_dom_sf"/>
</dbReference>
<dbReference type="RefSeq" id="WP_326510079.1">
    <property type="nucleotide sequence ID" value="NZ_JAWIIV010000055.1"/>
</dbReference>
<evidence type="ECO:0000259" key="1">
    <source>
        <dbReference type="PROSITE" id="PS51459"/>
    </source>
</evidence>
<dbReference type="Gene3D" id="1.10.10.10">
    <property type="entry name" value="Winged helix-like DNA-binding domain superfamily/Winged helix DNA-binding domain"/>
    <property type="match status" value="1"/>
</dbReference>
<dbReference type="Pfam" id="PF02661">
    <property type="entry name" value="Fic"/>
    <property type="match status" value="1"/>
</dbReference>
<keyword evidence="3" id="KW-1185">Reference proteome</keyword>
<accession>A0ABU6JIJ0</accession>
<proteinExistence type="predicted"/>
<dbReference type="SUPFAM" id="SSF46785">
    <property type="entry name" value="Winged helix' DNA-binding domain"/>
    <property type="match status" value="1"/>
</dbReference>
<dbReference type="InterPro" id="IPR025230">
    <property type="entry name" value="DUF4172"/>
</dbReference>
<sequence length="386" mass="43602">MKSTHQYIWEYPEWPQFRYDIIQVARHVALARRAQGFAEGKLTAVGLNTRQEIIADAWAQDALATAAIEGERLNIDAVRSSIARRLGTPLRKVVGTPRQVDGLLDIMQDAMHNAAKPITHERLHGWQAALFPTGFSSMNKIRVGAYREHDEPMQIVSGRIGYETVHYEAPPSTRVPDEMEKFMRWLNEANEPDTIVRAALAHLWFESIHPFEDGNGRVGRAIIDLVLARDSDGSGRMLRISQRLAEKRDAYYEQLGRAQHGDLDVTEWVLWFTEQFHCACVAAAEMVDQSLKKGLFWAEHSDKDLTDRQRKVVNLLLDAGPRGFEGDMSTRKYESIAATSRATASRELGDLERKGLLRSIGSGRGTRYFINLDGWDPITNPVPPTL</sequence>
<dbReference type="PROSITE" id="PS51459">
    <property type="entry name" value="FIDO"/>
    <property type="match status" value="1"/>
</dbReference>
<evidence type="ECO:0000313" key="3">
    <source>
        <dbReference type="Proteomes" id="UP001352263"/>
    </source>
</evidence>
<dbReference type="PANTHER" id="PTHR13504">
    <property type="entry name" value="FIDO DOMAIN-CONTAINING PROTEIN DDB_G0283145"/>
    <property type="match status" value="1"/>
</dbReference>
<dbReference type="InterPro" id="IPR036388">
    <property type="entry name" value="WH-like_DNA-bd_sf"/>
</dbReference>
<evidence type="ECO:0000313" key="2">
    <source>
        <dbReference type="EMBL" id="MEC4723466.1"/>
    </source>
</evidence>
<dbReference type="Gene3D" id="1.10.3290.10">
    <property type="entry name" value="Fido-like domain"/>
    <property type="match status" value="1"/>
</dbReference>